<evidence type="ECO:0000313" key="2">
    <source>
        <dbReference type="EMBL" id="CAD1841595.1"/>
    </source>
</evidence>
<proteinExistence type="predicted"/>
<evidence type="ECO:0000259" key="1">
    <source>
        <dbReference type="Pfam" id="PF25268"/>
    </source>
</evidence>
<accession>A0A6V7QFG8</accession>
<gene>
    <name evidence="2" type="ORF">CB5_LOCUS24806</name>
</gene>
<organism evidence="2">
    <name type="scientific">Ananas comosus var. bracteatus</name>
    <name type="common">red pineapple</name>
    <dbReference type="NCBI Taxonomy" id="296719"/>
    <lineage>
        <taxon>Eukaryota</taxon>
        <taxon>Viridiplantae</taxon>
        <taxon>Streptophyta</taxon>
        <taxon>Embryophyta</taxon>
        <taxon>Tracheophyta</taxon>
        <taxon>Spermatophyta</taxon>
        <taxon>Magnoliopsida</taxon>
        <taxon>Liliopsida</taxon>
        <taxon>Poales</taxon>
        <taxon>Bromeliaceae</taxon>
        <taxon>Bromelioideae</taxon>
        <taxon>Ananas</taxon>
    </lineage>
</organism>
<dbReference type="InterPro" id="IPR057188">
    <property type="entry name" value="DUF7866"/>
</dbReference>
<sequence>MDLMRWIQISSNLPSPLTVSYGIRRLLDEICNGKRVDEWDWIEEMVEYVKLWGEEDVLEHPNMHAIHMLQRVKHALHPFPHSYDINCNLPHKLFGFCSFTPKSCYCLCCNL</sequence>
<reference evidence="2" key="1">
    <citation type="submission" date="2020-07" db="EMBL/GenBank/DDBJ databases">
        <authorList>
            <person name="Lin J."/>
        </authorList>
    </citation>
    <scope>NUCLEOTIDE SEQUENCE</scope>
</reference>
<dbReference type="AlphaFoldDB" id="A0A6V7QFG8"/>
<dbReference type="Pfam" id="PF25268">
    <property type="entry name" value="DUF7866"/>
    <property type="match status" value="1"/>
</dbReference>
<feature type="domain" description="DUF7866" evidence="1">
    <location>
        <begin position="80"/>
        <end position="110"/>
    </location>
</feature>
<dbReference type="EMBL" id="LR862135">
    <property type="protein sequence ID" value="CAD1841595.1"/>
    <property type="molecule type" value="Genomic_DNA"/>
</dbReference>
<name>A0A6V7QFG8_ANACO</name>
<protein>
    <recommendedName>
        <fullName evidence="1">DUF7866 domain-containing protein</fullName>
    </recommendedName>
</protein>